<comment type="caution">
    <text evidence="6">The sequence shown here is derived from an EMBL/GenBank/DDBJ whole genome shotgun (WGS) entry which is preliminary data.</text>
</comment>
<dbReference type="Gene3D" id="3.30.590.20">
    <property type="match status" value="1"/>
</dbReference>
<keyword evidence="7" id="KW-1185">Reference proteome</keyword>
<keyword evidence="1 5" id="KW-0436">Ligase</keyword>
<comment type="catalytic activity">
    <reaction evidence="4 5">
        <text>L-cysteine + L-glutamate + ATP = gamma-L-glutamyl-L-cysteine + ADP + phosphate + H(+)</text>
        <dbReference type="Rhea" id="RHEA:13285"/>
        <dbReference type="ChEBI" id="CHEBI:15378"/>
        <dbReference type="ChEBI" id="CHEBI:29985"/>
        <dbReference type="ChEBI" id="CHEBI:30616"/>
        <dbReference type="ChEBI" id="CHEBI:35235"/>
        <dbReference type="ChEBI" id="CHEBI:43474"/>
        <dbReference type="ChEBI" id="CHEBI:58173"/>
        <dbReference type="ChEBI" id="CHEBI:456216"/>
        <dbReference type="EC" id="6.3.2.2"/>
    </reaction>
</comment>
<comment type="function">
    <text evidence="5">ATP-dependent carboxylate-amine ligase which exhibits weak glutamate--cysteine ligase activity.</text>
</comment>
<dbReference type="InterPro" id="IPR006336">
    <property type="entry name" value="GCS2"/>
</dbReference>
<keyword evidence="2 5" id="KW-0547">Nucleotide-binding</keyword>
<dbReference type="NCBIfam" id="TIGR02050">
    <property type="entry name" value="gshA_cyan_rel"/>
    <property type="match status" value="1"/>
</dbReference>
<evidence type="ECO:0000256" key="2">
    <source>
        <dbReference type="ARBA" id="ARBA00022741"/>
    </source>
</evidence>
<dbReference type="GO" id="GO:0016874">
    <property type="term" value="F:ligase activity"/>
    <property type="evidence" value="ECO:0007669"/>
    <property type="project" value="UniProtKB-KW"/>
</dbReference>
<dbReference type="InterPro" id="IPR050141">
    <property type="entry name" value="GCL_type2/YbdK_subfam"/>
</dbReference>
<gene>
    <name evidence="6" type="ORF">GCM10009821_12860</name>
</gene>
<organism evidence="6 7">
    <name type="scientific">Aeromicrobium halocynthiae</name>
    <dbReference type="NCBI Taxonomy" id="560557"/>
    <lineage>
        <taxon>Bacteria</taxon>
        <taxon>Bacillati</taxon>
        <taxon>Actinomycetota</taxon>
        <taxon>Actinomycetes</taxon>
        <taxon>Propionibacteriales</taxon>
        <taxon>Nocardioidaceae</taxon>
        <taxon>Aeromicrobium</taxon>
    </lineage>
</organism>
<accession>A0ABP5HIT1</accession>
<dbReference type="SUPFAM" id="SSF55931">
    <property type="entry name" value="Glutamine synthetase/guanido kinase"/>
    <property type="match status" value="1"/>
</dbReference>
<keyword evidence="3 5" id="KW-0067">ATP-binding</keyword>
<protein>
    <recommendedName>
        <fullName evidence="5">Putative glutamate--cysteine ligase 2</fullName>
        <ecNumber evidence="5">6.3.2.2</ecNumber>
    </recommendedName>
    <alternativeName>
        <fullName evidence="5">Gamma-glutamylcysteine synthetase 2</fullName>
        <shortName evidence="5">GCS 2</shortName>
        <shortName evidence="5">Gamma-GCS 2</shortName>
    </alternativeName>
</protein>
<evidence type="ECO:0000313" key="7">
    <source>
        <dbReference type="Proteomes" id="UP001501480"/>
    </source>
</evidence>
<evidence type="ECO:0000256" key="1">
    <source>
        <dbReference type="ARBA" id="ARBA00022598"/>
    </source>
</evidence>
<dbReference type="NCBIfam" id="NF010041">
    <property type="entry name" value="PRK13517.1-1"/>
    <property type="match status" value="1"/>
</dbReference>
<name>A0ABP5HIT1_9ACTN</name>
<evidence type="ECO:0000313" key="6">
    <source>
        <dbReference type="EMBL" id="GAA2075244.1"/>
    </source>
</evidence>
<comment type="similarity">
    <text evidence="5">Belongs to the glutamate--cysteine ligase type 2 family. YbdK subfamily.</text>
</comment>
<evidence type="ECO:0000256" key="3">
    <source>
        <dbReference type="ARBA" id="ARBA00022840"/>
    </source>
</evidence>
<dbReference type="InterPro" id="IPR011793">
    <property type="entry name" value="YbdK"/>
</dbReference>
<dbReference type="EMBL" id="BAAAPY010000003">
    <property type="protein sequence ID" value="GAA2075244.1"/>
    <property type="molecule type" value="Genomic_DNA"/>
</dbReference>
<proteinExistence type="inferred from homology"/>
<dbReference type="PANTHER" id="PTHR36510">
    <property type="entry name" value="GLUTAMATE--CYSTEINE LIGASE 2-RELATED"/>
    <property type="match status" value="1"/>
</dbReference>
<dbReference type="Pfam" id="PF04107">
    <property type="entry name" value="GCS2"/>
    <property type="match status" value="1"/>
</dbReference>
<dbReference type="HAMAP" id="MF_01609">
    <property type="entry name" value="Glu_cys_ligase_2"/>
    <property type="match status" value="1"/>
</dbReference>
<dbReference type="Proteomes" id="UP001501480">
    <property type="component" value="Unassembled WGS sequence"/>
</dbReference>
<dbReference type="InterPro" id="IPR014746">
    <property type="entry name" value="Gln_synth/guanido_kin_cat_dom"/>
</dbReference>
<dbReference type="RefSeq" id="WP_344326090.1">
    <property type="nucleotide sequence ID" value="NZ_BAAAPY010000003.1"/>
</dbReference>
<evidence type="ECO:0000256" key="5">
    <source>
        <dbReference type="HAMAP-Rule" id="MF_01609"/>
    </source>
</evidence>
<dbReference type="PANTHER" id="PTHR36510:SF1">
    <property type="entry name" value="GLUTAMATE--CYSTEINE LIGASE 2-RELATED"/>
    <property type="match status" value="1"/>
</dbReference>
<reference evidence="7" key="1">
    <citation type="journal article" date="2019" name="Int. J. Syst. Evol. Microbiol.">
        <title>The Global Catalogue of Microorganisms (GCM) 10K type strain sequencing project: providing services to taxonomists for standard genome sequencing and annotation.</title>
        <authorList>
            <consortium name="The Broad Institute Genomics Platform"/>
            <consortium name="The Broad Institute Genome Sequencing Center for Infectious Disease"/>
            <person name="Wu L."/>
            <person name="Ma J."/>
        </authorList>
    </citation>
    <scope>NUCLEOTIDE SEQUENCE [LARGE SCALE GENOMIC DNA]</scope>
    <source>
        <strain evidence="7">JCM 15749</strain>
    </source>
</reference>
<sequence>MSAARRTVGIEEEMFLVDPATHAVVPRSGGAVTAEGRDGDADDLVEQEMFLEQVETTTEPCEVLEDLRRAARTSRTHALRDAEEVGATLMASSTVVLGPAGRLVPDDRYATMVERHRSIAEEVVVNGMHVHVGVDCAEEGVRVLDRMAVWLPVLQALSAASPVEHGVDTGFASWRAERWERWPTAGPAQPFGTPEAYEAMVADLVESGAAVDDGMVYLDARLGRGLPTVEVRVADVQADLDDAVVLAGLTRALVATCAETTTPVQRVETLRVARWRARRYGLTDRLLDPSTARLRPAADVVANLLELVRPALEEAGDVEIVDDAVRGWAATGGHARRLREVAARSPETLPARLSQVTVQGLDGVVSGS</sequence>
<dbReference type="EC" id="6.3.2.2" evidence="5"/>
<evidence type="ECO:0000256" key="4">
    <source>
        <dbReference type="ARBA" id="ARBA00048819"/>
    </source>
</evidence>